<accession>A0A7X0CD96</accession>
<dbReference type="EMBL" id="JACHBX010000001">
    <property type="protein sequence ID" value="MBB6133332.1"/>
    <property type="molecule type" value="Genomic_DNA"/>
</dbReference>
<evidence type="ECO:0000313" key="2">
    <source>
        <dbReference type="Proteomes" id="UP000540787"/>
    </source>
</evidence>
<protein>
    <submittedName>
        <fullName evidence="1">Uncharacterized protein</fullName>
    </submittedName>
</protein>
<organism evidence="1 2">
    <name type="scientific">Massilia aurea</name>
    <dbReference type="NCBI Taxonomy" id="373040"/>
    <lineage>
        <taxon>Bacteria</taxon>
        <taxon>Pseudomonadati</taxon>
        <taxon>Pseudomonadota</taxon>
        <taxon>Betaproteobacteria</taxon>
        <taxon>Burkholderiales</taxon>
        <taxon>Oxalobacteraceae</taxon>
        <taxon>Telluria group</taxon>
        <taxon>Massilia</taxon>
    </lineage>
</organism>
<gene>
    <name evidence="1" type="ORF">HD842_001443</name>
</gene>
<dbReference type="AlphaFoldDB" id="A0A7X0CD96"/>
<name>A0A7X0CD96_9BURK</name>
<proteinExistence type="predicted"/>
<sequence length="306" mass="32397">MLKPAYAGVLAAGRDQYNARMREAQRRYPMLSHDVFRAFLDNAGAIVDAVAPERVQPVVDSIYDLGLALAGRTLIGPAARSPVLQHAWRTLFPRFATLIAREPVQVLGMLSNAVVHLETVPGTRLTQWMDDMGGLATQVGSVDALRAVGQIAAWRAGAAHFRAGALAAAAGLPAPLALAALHAPDGMQIDALLRQLPGDPWWQGADPHASRTRTFGAFTGFGGPFDAPPMVKPDGDGFLVHAGGRVFFLLADAYGASLQAATLAEFERADPGRVPTMLAHAQACANATTIAITSPFTHAIRLEARS</sequence>
<dbReference type="RefSeq" id="WP_183552681.1">
    <property type="nucleotide sequence ID" value="NZ_JACHBX010000001.1"/>
</dbReference>
<evidence type="ECO:0000313" key="1">
    <source>
        <dbReference type="EMBL" id="MBB6133332.1"/>
    </source>
</evidence>
<reference evidence="1 2" key="1">
    <citation type="submission" date="2020-08" db="EMBL/GenBank/DDBJ databases">
        <title>The Agave Microbiome: Exploring the role of microbial communities in plant adaptations to desert environments.</title>
        <authorList>
            <person name="Partida-Martinez L.P."/>
        </authorList>
    </citation>
    <scope>NUCLEOTIDE SEQUENCE [LARGE SCALE GENOMIC DNA]</scope>
    <source>
        <strain evidence="1 2">AT3.2</strain>
    </source>
</reference>
<dbReference type="Proteomes" id="UP000540787">
    <property type="component" value="Unassembled WGS sequence"/>
</dbReference>
<keyword evidence="2" id="KW-1185">Reference proteome</keyword>
<comment type="caution">
    <text evidence="1">The sequence shown here is derived from an EMBL/GenBank/DDBJ whole genome shotgun (WGS) entry which is preliminary data.</text>
</comment>